<dbReference type="Proteomes" id="UP000018747">
    <property type="component" value="Unassembled WGS sequence"/>
</dbReference>
<gene>
    <name evidence="1" type="ORF">LEP1GSC062_3499</name>
</gene>
<reference evidence="1" key="1">
    <citation type="submission" date="2013-05" db="EMBL/GenBank/DDBJ databases">
        <authorList>
            <person name="Harkins D.M."/>
            <person name="Durkin A.S."/>
            <person name="Brinkac L.M."/>
            <person name="Haft D.H."/>
            <person name="Selengut J.D."/>
            <person name="Sanka R."/>
            <person name="DePew J."/>
            <person name="Purushe J."/>
            <person name="Hartskeerl R.A."/>
            <person name="Ahmed A."/>
            <person name="van der Linden H."/>
            <person name="Goris M.G.A."/>
            <person name="Vinetz J.M."/>
            <person name="Sutton G.G."/>
            <person name="Nierman W.C."/>
            <person name="Fouts D.E."/>
        </authorList>
    </citation>
    <scope>NUCLEOTIDE SEQUENCE [LARGE SCALE GENOMIC DNA]</scope>
    <source>
        <strain evidence="1">L 60</strain>
    </source>
</reference>
<organism evidence="1 2">
    <name type="scientific">Leptospira alexanderi serovar Manhao 3 str. L 60</name>
    <dbReference type="NCBI Taxonomy" id="1049759"/>
    <lineage>
        <taxon>Bacteria</taxon>
        <taxon>Pseudomonadati</taxon>
        <taxon>Spirochaetota</taxon>
        <taxon>Spirochaetia</taxon>
        <taxon>Leptospirales</taxon>
        <taxon>Leptospiraceae</taxon>
        <taxon>Leptospira</taxon>
    </lineage>
</organism>
<sequence>MKRPGIPLYIGTYKDGWKLNPIVDQKYSDFQRFRREMSVRGVVENSPEWISRLQAIQSLHSMLIVNASSV</sequence>
<name>V6HXU7_9LEPT</name>
<keyword evidence="2" id="KW-1185">Reference proteome</keyword>
<dbReference type="EMBL" id="AHMT02000034">
    <property type="protein sequence ID" value="EQA62326.1"/>
    <property type="molecule type" value="Genomic_DNA"/>
</dbReference>
<dbReference type="OrthoDB" id="10001657at2"/>
<proteinExistence type="predicted"/>
<protein>
    <submittedName>
        <fullName evidence="1">Uncharacterized protein</fullName>
    </submittedName>
</protein>
<evidence type="ECO:0000313" key="1">
    <source>
        <dbReference type="EMBL" id="EQA62326.1"/>
    </source>
</evidence>
<dbReference type="RefSeq" id="WP_020984298.1">
    <property type="nucleotide sequence ID" value="NZ_AHMT02000034.1"/>
</dbReference>
<accession>V6HXU7</accession>
<comment type="caution">
    <text evidence="1">The sequence shown here is derived from an EMBL/GenBank/DDBJ whole genome shotgun (WGS) entry which is preliminary data.</text>
</comment>
<evidence type="ECO:0000313" key="2">
    <source>
        <dbReference type="Proteomes" id="UP000018747"/>
    </source>
</evidence>
<dbReference type="AlphaFoldDB" id="V6HXU7"/>